<comment type="similarity">
    <text evidence="1">Belongs to the AB hydrolase superfamily. AB hydrolase 2 family.</text>
</comment>
<dbReference type="GO" id="GO:0008474">
    <property type="term" value="F:palmitoyl-(protein) hydrolase activity"/>
    <property type="evidence" value="ECO:0007669"/>
    <property type="project" value="TreeGrafter"/>
</dbReference>
<name>A0AAD9IFQ8_PROWI</name>
<proteinExistence type="inferred from homology"/>
<dbReference type="PANTHER" id="PTHR10655">
    <property type="entry name" value="LYSOPHOSPHOLIPASE-RELATED"/>
    <property type="match status" value="1"/>
</dbReference>
<dbReference type="EMBL" id="JASFZW010000006">
    <property type="protein sequence ID" value="KAK2077378.1"/>
    <property type="molecule type" value="Genomic_DNA"/>
</dbReference>
<keyword evidence="2" id="KW-0378">Hydrolase</keyword>
<dbReference type="PANTHER" id="PTHR10655:SF17">
    <property type="entry name" value="LYSOPHOSPHOLIPASE-LIKE PROTEIN 1"/>
    <property type="match status" value="1"/>
</dbReference>
<dbReference type="Pfam" id="PF02230">
    <property type="entry name" value="Abhydrolase_2"/>
    <property type="match status" value="1"/>
</dbReference>
<evidence type="ECO:0000256" key="2">
    <source>
        <dbReference type="ARBA" id="ARBA00022801"/>
    </source>
</evidence>
<evidence type="ECO:0000313" key="5">
    <source>
        <dbReference type="Proteomes" id="UP001255856"/>
    </source>
</evidence>
<comment type="caution">
    <text evidence="4">The sequence shown here is derived from an EMBL/GenBank/DDBJ whole genome shotgun (WGS) entry which is preliminary data.</text>
</comment>
<organism evidence="4 5">
    <name type="scientific">Prototheca wickerhamii</name>
    <dbReference type="NCBI Taxonomy" id="3111"/>
    <lineage>
        <taxon>Eukaryota</taxon>
        <taxon>Viridiplantae</taxon>
        <taxon>Chlorophyta</taxon>
        <taxon>core chlorophytes</taxon>
        <taxon>Trebouxiophyceae</taxon>
        <taxon>Chlorellales</taxon>
        <taxon>Chlorellaceae</taxon>
        <taxon>Prototheca</taxon>
    </lineage>
</organism>
<accession>A0AAD9IFQ8</accession>
<gene>
    <name evidence="4" type="ORF">QBZ16_004223</name>
</gene>
<dbReference type="InterPro" id="IPR050565">
    <property type="entry name" value="LYPA1-2/EST-like"/>
</dbReference>
<reference evidence="4" key="1">
    <citation type="submission" date="2021-01" db="EMBL/GenBank/DDBJ databases">
        <authorList>
            <person name="Eckstrom K.M.E."/>
        </authorList>
    </citation>
    <scope>NUCLEOTIDE SEQUENCE</scope>
    <source>
        <strain evidence="4">UVCC 0001</strain>
    </source>
</reference>
<feature type="domain" description="Phospholipase/carboxylesterase/thioesterase" evidence="3">
    <location>
        <begin position="2"/>
        <end position="178"/>
    </location>
</feature>
<dbReference type="SUPFAM" id="SSF53474">
    <property type="entry name" value="alpha/beta-Hydrolases"/>
    <property type="match status" value="1"/>
</dbReference>
<evidence type="ECO:0000256" key="1">
    <source>
        <dbReference type="ARBA" id="ARBA00006499"/>
    </source>
</evidence>
<dbReference type="AlphaFoldDB" id="A0AAD9IFQ8"/>
<dbReference type="Proteomes" id="UP001255856">
    <property type="component" value="Unassembled WGS sequence"/>
</dbReference>
<dbReference type="GO" id="GO:0005737">
    <property type="term" value="C:cytoplasm"/>
    <property type="evidence" value="ECO:0007669"/>
    <property type="project" value="TreeGrafter"/>
</dbReference>
<dbReference type="InterPro" id="IPR029058">
    <property type="entry name" value="AB_hydrolase_fold"/>
</dbReference>
<dbReference type="GO" id="GO:0052689">
    <property type="term" value="F:carboxylic ester hydrolase activity"/>
    <property type="evidence" value="ECO:0007669"/>
    <property type="project" value="TreeGrafter"/>
</dbReference>
<keyword evidence="5" id="KW-1185">Reference proteome</keyword>
<evidence type="ECO:0000313" key="4">
    <source>
        <dbReference type="EMBL" id="KAK2077378.1"/>
    </source>
</evidence>
<protein>
    <recommendedName>
        <fullName evidence="3">Phospholipase/carboxylesterase/thioesterase domain-containing protein</fullName>
    </recommendedName>
</protein>
<dbReference type="InterPro" id="IPR003140">
    <property type="entry name" value="PLipase/COase/thioEstase"/>
</dbReference>
<sequence length="183" mass="19522">MIYPTATTRPITVDLGQGVGGPLPGWFDIDGIGEPRFRAAMEGQLFDPEGVAQSLQRIQELIDAEVASGTPKERIVLGGFSQAGHLALLAHLAQGDQPLAGCVALCTWIQPEAVSEALKSKPVFACHGTGDTIIPYEIGVESMDSLLAAGIKDVEFKTYPGLDHVQSPQMVEDVKSFLLRVLP</sequence>
<dbReference type="Gene3D" id="3.40.50.1820">
    <property type="entry name" value="alpha/beta hydrolase"/>
    <property type="match status" value="1"/>
</dbReference>
<evidence type="ECO:0000259" key="3">
    <source>
        <dbReference type="Pfam" id="PF02230"/>
    </source>
</evidence>